<accession>A0A9W9K4L9</accession>
<gene>
    <name evidence="4" type="ORF">N7456_008814</name>
</gene>
<evidence type="ECO:0000313" key="4">
    <source>
        <dbReference type="EMBL" id="KAJ5092953.1"/>
    </source>
</evidence>
<dbReference type="GO" id="GO:0030170">
    <property type="term" value="F:pyridoxal phosphate binding"/>
    <property type="evidence" value="ECO:0007669"/>
    <property type="project" value="InterPro"/>
</dbReference>
<dbReference type="PANTHER" id="PTHR43510">
    <property type="entry name" value="AMINOTRANSFERASE FUNCTION, HYPOTHETICAL (EUROFUNG)"/>
    <property type="match status" value="1"/>
</dbReference>
<dbReference type="InterPro" id="IPR015422">
    <property type="entry name" value="PyrdxlP-dep_Trfase_small"/>
</dbReference>
<comment type="caution">
    <text evidence="4">The sequence shown here is derived from an EMBL/GenBank/DDBJ whole genome shotgun (WGS) entry which is preliminary data.</text>
</comment>
<dbReference type="InterPro" id="IPR015424">
    <property type="entry name" value="PyrdxlP-dep_Trfase"/>
</dbReference>
<dbReference type="CDD" id="cd00609">
    <property type="entry name" value="AAT_like"/>
    <property type="match status" value="1"/>
</dbReference>
<keyword evidence="2" id="KW-0663">Pyridoxal phosphate</keyword>
<dbReference type="Gene3D" id="3.40.640.10">
    <property type="entry name" value="Type I PLP-dependent aspartate aminotransferase-like (Major domain)"/>
    <property type="match status" value="1"/>
</dbReference>
<dbReference type="Proteomes" id="UP001149165">
    <property type="component" value="Unassembled WGS sequence"/>
</dbReference>
<evidence type="ECO:0000256" key="2">
    <source>
        <dbReference type="ARBA" id="ARBA00022898"/>
    </source>
</evidence>
<feature type="domain" description="Aminotransferase class I/classII large" evidence="3">
    <location>
        <begin position="50"/>
        <end position="389"/>
    </location>
</feature>
<dbReference type="OrthoDB" id="7042322at2759"/>
<dbReference type="PANTHER" id="PTHR43510:SF1">
    <property type="entry name" value="AMINOTRANSFERASE FUNCTION, HYPOTHETICAL (EUROFUNG)"/>
    <property type="match status" value="1"/>
</dbReference>
<evidence type="ECO:0000259" key="3">
    <source>
        <dbReference type="Pfam" id="PF00155"/>
    </source>
</evidence>
<dbReference type="InterPro" id="IPR004838">
    <property type="entry name" value="NHTrfase_class1_PyrdxlP-BS"/>
</dbReference>
<reference evidence="4" key="2">
    <citation type="journal article" date="2023" name="IMA Fungus">
        <title>Comparative genomic study of the Penicillium genus elucidates a diverse pangenome and 15 lateral gene transfer events.</title>
        <authorList>
            <person name="Petersen C."/>
            <person name="Sorensen T."/>
            <person name="Nielsen M.R."/>
            <person name="Sondergaard T.E."/>
            <person name="Sorensen J.L."/>
            <person name="Fitzpatrick D.A."/>
            <person name="Frisvad J.C."/>
            <person name="Nielsen K.L."/>
        </authorList>
    </citation>
    <scope>NUCLEOTIDE SEQUENCE</scope>
    <source>
        <strain evidence="4">IBT 30069</strain>
    </source>
</reference>
<dbReference type="Pfam" id="PF00155">
    <property type="entry name" value="Aminotran_1_2"/>
    <property type="match status" value="1"/>
</dbReference>
<dbReference type="Gene3D" id="3.90.1150.10">
    <property type="entry name" value="Aspartate Aminotransferase, domain 1"/>
    <property type="match status" value="1"/>
</dbReference>
<evidence type="ECO:0000256" key="1">
    <source>
        <dbReference type="ARBA" id="ARBA00007441"/>
    </source>
</evidence>
<proteinExistence type="inferred from homology"/>
<dbReference type="EMBL" id="JAPQKH010000006">
    <property type="protein sequence ID" value="KAJ5092953.1"/>
    <property type="molecule type" value="Genomic_DNA"/>
</dbReference>
<dbReference type="GO" id="GO:0003824">
    <property type="term" value="F:catalytic activity"/>
    <property type="evidence" value="ECO:0007669"/>
    <property type="project" value="InterPro"/>
</dbReference>
<dbReference type="PROSITE" id="PS00105">
    <property type="entry name" value="AA_TRANSFER_CLASS_1"/>
    <property type="match status" value="1"/>
</dbReference>
<protein>
    <recommendedName>
        <fullName evidence="3">Aminotransferase class I/classII large domain-containing protein</fullName>
    </recommendedName>
</protein>
<evidence type="ECO:0000313" key="5">
    <source>
        <dbReference type="Proteomes" id="UP001149165"/>
    </source>
</evidence>
<dbReference type="AlphaFoldDB" id="A0A9W9K4L9"/>
<dbReference type="InterPro" id="IPR015421">
    <property type="entry name" value="PyrdxlP-dep_Trfase_major"/>
</dbReference>
<comment type="similarity">
    <text evidence="1">Belongs to the class-I pyridoxal-phosphate-dependent aminotransferase family.</text>
</comment>
<dbReference type="SUPFAM" id="SSF53383">
    <property type="entry name" value="PLP-dependent transferases"/>
    <property type="match status" value="1"/>
</dbReference>
<sequence length="417" mass="46786">MVKIEEFAVEQWMDKYELTAKYNTAETCCASLSIDDLRELSEDKDTNPLTQLQSTKLTYGAIRGSDKLRQTLANLYSVKTPTALPKDNILVTNGAIQANFLTLYSLVGPGDHVICHYPTYQQLYSVPASLGAEVSLWKSKEEDGWKLDIEELKALVKPNTKLIIINNPQNPTGAVIPRDTLEDLVDIARESSITILSDEVYRPLFHNFNFMDSQFPPSLLSLGYENAIVTGSTSKAYSLAGIRVGWIASRNRSIIESCASSRDYTTISVGQIDDAIASFALAPECIHNLLQRNIELGRTNLEILEKFIESHRWACEWVKPRAGTTAFVRFAKMGKPVDDVAFCEKLLEETGVMFVPGSLCFGGREDFHGYVRIGYVCETEVLEKGLEALREFMDEDYDDIPVIKKKKKEKKEAVPQQ</sequence>
<name>A0A9W9K4L9_9EURO</name>
<keyword evidence="5" id="KW-1185">Reference proteome</keyword>
<organism evidence="4 5">
    <name type="scientific">Penicillium angulare</name>
    <dbReference type="NCBI Taxonomy" id="116970"/>
    <lineage>
        <taxon>Eukaryota</taxon>
        <taxon>Fungi</taxon>
        <taxon>Dikarya</taxon>
        <taxon>Ascomycota</taxon>
        <taxon>Pezizomycotina</taxon>
        <taxon>Eurotiomycetes</taxon>
        <taxon>Eurotiomycetidae</taxon>
        <taxon>Eurotiales</taxon>
        <taxon>Aspergillaceae</taxon>
        <taxon>Penicillium</taxon>
    </lineage>
</organism>
<reference evidence="4" key="1">
    <citation type="submission" date="2022-11" db="EMBL/GenBank/DDBJ databases">
        <authorList>
            <person name="Petersen C."/>
        </authorList>
    </citation>
    <scope>NUCLEOTIDE SEQUENCE</scope>
    <source>
        <strain evidence="4">IBT 30069</strain>
    </source>
</reference>
<dbReference type="InterPro" id="IPR004839">
    <property type="entry name" value="Aminotransferase_I/II_large"/>
</dbReference>